<dbReference type="InterPro" id="IPR013406">
    <property type="entry name" value="CHP02574_addiction_mod"/>
</dbReference>
<dbReference type="EMBL" id="CP001848">
    <property type="protein sequence ID" value="ADB16182.1"/>
    <property type="molecule type" value="Genomic_DNA"/>
</dbReference>
<protein>
    <recommendedName>
        <fullName evidence="3">Addiction module component, TIGR02574 family</fullName>
    </recommendedName>
</protein>
<dbReference type="Pfam" id="PF09720">
    <property type="entry name" value="Unstab_antitox"/>
    <property type="match status" value="1"/>
</dbReference>
<proteinExistence type="predicted"/>
<dbReference type="HOGENOM" id="CLU_185169_0_0_0"/>
<name>D2QXJ7_PIRSD</name>
<dbReference type="KEGG" id="psl:Psta_1507"/>
<evidence type="ECO:0000313" key="2">
    <source>
        <dbReference type="Proteomes" id="UP000001887"/>
    </source>
</evidence>
<sequence>MNQGTMNTAASIDIDKLPPAEKLALIERLWESLARTPSDVPVPAWHERVLAERLANPDPKSALDLDEAMSQIKQEFDARRTTA</sequence>
<keyword evidence="2" id="KW-1185">Reference proteome</keyword>
<evidence type="ECO:0008006" key="3">
    <source>
        <dbReference type="Google" id="ProtNLM"/>
    </source>
</evidence>
<accession>D2QXJ7</accession>
<gene>
    <name evidence="1" type="ordered locus">Psta_1507</name>
</gene>
<reference evidence="1 2" key="1">
    <citation type="journal article" date="2009" name="Stand. Genomic Sci.">
        <title>Complete genome sequence of Pirellula staleyi type strain (ATCC 27377).</title>
        <authorList>
            <person name="Clum A."/>
            <person name="Tindall B.J."/>
            <person name="Sikorski J."/>
            <person name="Ivanova N."/>
            <person name="Mavrommatis K."/>
            <person name="Lucas S."/>
            <person name="Glavina del Rio T."/>
            <person name="Nolan M."/>
            <person name="Chen F."/>
            <person name="Tice H."/>
            <person name="Pitluck S."/>
            <person name="Cheng J.F."/>
            <person name="Chertkov O."/>
            <person name="Brettin T."/>
            <person name="Han C."/>
            <person name="Detter J.C."/>
            <person name="Kuske C."/>
            <person name="Bruce D."/>
            <person name="Goodwin L."/>
            <person name="Ovchinikova G."/>
            <person name="Pati A."/>
            <person name="Mikhailova N."/>
            <person name="Chen A."/>
            <person name="Palaniappan K."/>
            <person name="Land M."/>
            <person name="Hauser L."/>
            <person name="Chang Y.J."/>
            <person name="Jeffries C.D."/>
            <person name="Chain P."/>
            <person name="Rohde M."/>
            <person name="Goker M."/>
            <person name="Bristow J."/>
            <person name="Eisen J.A."/>
            <person name="Markowitz V."/>
            <person name="Hugenholtz P."/>
            <person name="Kyrpides N.C."/>
            <person name="Klenk H.P."/>
            <person name="Lapidus A."/>
        </authorList>
    </citation>
    <scope>NUCLEOTIDE SEQUENCE [LARGE SCALE GENOMIC DNA]</scope>
    <source>
        <strain evidence="2">ATCC 27377 / DSM 6068 / ICPB 4128</strain>
    </source>
</reference>
<dbReference type="OrthoDB" id="1524962at2"/>
<dbReference type="AlphaFoldDB" id="D2QXJ7"/>
<evidence type="ECO:0000313" key="1">
    <source>
        <dbReference type="EMBL" id="ADB16182.1"/>
    </source>
</evidence>
<organism evidence="1 2">
    <name type="scientific">Pirellula staleyi (strain ATCC 27377 / DSM 6068 / ICPB 4128)</name>
    <name type="common">Pirella staleyi</name>
    <dbReference type="NCBI Taxonomy" id="530564"/>
    <lineage>
        <taxon>Bacteria</taxon>
        <taxon>Pseudomonadati</taxon>
        <taxon>Planctomycetota</taxon>
        <taxon>Planctomycetia</taxon>
        <taxon>Pirellulales</taxon>
        <taxon>Pirellulaceae</taxon>
        <taxon>Pirellula</taxon>
    </lineage>
</organism>
<dbReference type="Proteomes" id="UP000001887">
    <property type="component" value="Chromosome"/>
</dbReference>